<accession>A0A1K0G982</accession>
<sequence length="433" mass="44699">MSAPIAENKPEATSPAPAASSPVVGDDANNNLSAAELDPDATLLVRALVSTKEAGIIIGKGGANVAELREQTGVKAGVSKVVPGVHDRVLSVTGTLVGISDAFALIAKTILENPLDAPVQADGTPAQAATQTSSVRLLISHNLMGTVIGRQGLKIKHIQDLSGARMVASKEMLPQSTERVVEVQGSVDAIRVAVHQIARCLAEDCDRSQNVVLYQPGQGHGPGILAAGGMGGLQQQGSRRQGGPAYLAGAIHSLNLGGNNNSNQPSSTNNRRESNSNGATAANNNNNNNNNNTSRRLDPNAVVTPGGGLVAGATANSATAGEPNASAPPLVDAANLRTQNISIPSDMVGCIIGKGGSKITEIRRLSGSRISIAKVPHDETGERMFTIQGTPEANEKALFLLYNQLETEKERRQKQTSTVNPDEDTQAAAASTA</sequence>
<feature type="compositionally biased region" description="Low complexity" evidence="3">
    <location>
        <begin position="256"/>
        <end position="294"/>
    </location>
</feature>
<keyword evidence="8" id="KW-1185">Reference proteome</keyword>
<feature type="domain" description="K Homology" evidence="4">
    <location>
        <begin position="41"/>
        <end position="111"/>
    </location>
</feature>
<dbReference type="InterPro" id="IPR036612">
    <property type="entry name" value="KH_dom_type_1_sf"/>
</dbReference>
<proteinExistence type="predicted"/>
<evidence type="ECO:0000313" key="5">
    <source>
        <dbReference type="EMBL" id="SAM84356.1"/>
    </source>
</evidence>
<dbReference type="SMART" id="SM00322">
    <property type="entry name" value="KH"/>
    <property type="match status" value="3"/>
</dbReference>
<dbReference type="PROSITE" id="PS50084">
    <property type="entry name" value="KH_TYPE_1"/>
    <property type="match status" value="3"/>
</dbReference>
<reference evidence="7" key="1">
    <citation type="submission" date="2016-04" db="EMBL/GenBank/DDBJ databases">
        <authorList>
            <person name="Guldener U."/>
            <person name="Guldener U."/>
        </authorList>
    </citation>
    <scope>NUCLEOTIDE SEQUENCE [LARGE SCALE GENOMIC DNA]</scope>
    <source>
        <strain evidence="7">UB2112</strain>
    </source>
</reference>
<evidence type="ECO:0000259" key="4">
    <source>
        <dbReference type="SMART" id="SM00322"/>
    </source>
</evidence>
<protein>
    <submittedName>
        <fullName evidence="5">Related to poly(RC)-binding protein 3</fullName>
    </submittedName>
</protein>
<keyword evidence="1" id="KW-0677">Repeat</keyword>
<evidence type="ECO:0000313" key="7">
    <source>
        <dbReference type="Proteomes" id="UP000179920"/>
    </source>
</evidence>
<feature type="compositionally biased region" description="Low complexity" evidence="3">
    <location>
        <begin position="235"/>
        <end position="244"/>
    </location>
</feature>
<gene>
    <name evidence="6" type="ORF">UBRO2_05719</name>
    <name evidence="5" type="ORF">UBRO_05596</name>
</gene>
<feature type="region of interest" description="Disordered" evidence="3">
    <location>
        <begin position="256"/>
        <end position="308"/>
    </location>
</feature>
<dbReference type="Pfam" id="PF00013">
    <property type="entry name" value="KH_1"/>
    <property type="match status" value="3"/>
</dbReference>
<evidence type="ECO:0000256" key="2">
    <source>
        <dbReference type="PROSITE-ProRule" id="PRU00117"/>
    </source>
</evidence>
<dbReference type="OrthoDB" id="1937934at2759"/>
<dbReference type="GO" id="GO:0003723">
    <property type="term" value="F:RNA binding"/>
    <property type="evidence" value="ECO:0007669"/>
    <property type="project" value="UniProtKB-UniRule"/>
</dbReference>
<dbReference type="Gene3D" id="3.30.1370.10">
    <property type="entry name" value="K Homology domain, type 1"/>
    <property type="match status" value="3"/>
</dbReference>
<dbReference type="CDD" id="cd22455">
    <property type="entry name" value="KH-I_Rnc1_rpt1"/>
    <property type="match status" value="1"/>
</dbReference>
<evidence type="ECO:0000313" key="6">
    <source>
        <dbReference type="EMBL" id="SYW85148.1"/>
    </source>
</evidence>
<organism evidence="5 7">
    <name type="scientific">Ustilago bromivora</name>
    <dbReference type="NCBI Taxonomy" id="307758"/>
    <lineage>
        <taxon>Eukaryota</taxon>
        <taxon>Fungi</taxon>
        <taxon>Dikarya</taxon>
        <taxon>Basidiomycota</taxon>
        <taxon>Ustilaginomycotina</taxon>
        <taxon>Ustilaginomycetes</taxon>
        <taxon>Ustilaginales</taxon>
        <taxon>Ustilaginaceae</taxon>
        <taxon>Ustilago</taxon>
    </lineage>
</organism>
<feature type="region of interest" description="Disordered" evidence="3">
    <location>
        <begin position="1"/>
        <end position="32"/>
    </location>
</feature>
<feature type="region of interest" description="Disordered" evidence="3">
    <location>
        <begin position="225"/>
        <end position="244"/>
    </location>
</feature>
<dbReference type="CDD" id="cd22457">
    <property type="entry name" value="KH-I_Rnc1_rpt3"/>
    <property type="match status" value="1"/>
</dbReference>
<evidence type="ECO:0000256" key="3">
    <source>
        <dbReference type="SAM" id="MobiDB-lite"/>
    </source>
</evidence>
<dbReference type="Proteomes" id="UP000658997">
    <property type="component" value="Unassembled WGS sequence"/>
</dbReference>
<dbReference type="Proteomes" id="UP000179920">
    <property type="component" value="Chromosome XIV"/>
</dbReference>
<dbReference type="PANTHER" id="PTHR10288">
    <property type="entry name" value="KH DOMAIN CONTAINING RNA BINDING PROTEIN"/>
    <property type="match status" value="1"/>
</dbReference>
<reference evidence="5" key="2">
    <citation type="submission" date="2016-04" db="EMBL/GenBank/DDBJ databases">
        <authorList>
            <person name="Evans L.H."/>
            <person name="Alamgir A."/>
            <person name="Owens N."/>
            <person name="Weber N.D."/>
            <person name="Virtaneva K."/>
            <person name="Barbian K."/>
            <person name="Babar A."/>
            <person name="Rosenke K."/>
        </authorList>
    </citation>
    <scope>NUCLEOTIDE SEQUENCE</scope>
    <source>
        <strain evidence="5">UB2112</strain>
    </source>
</reference>
<evidence type="ECO:0000313" key="8">
    <source>
        <dbReference type="Proteomes" id="UP000658997"/>
    </source>
</evidence>
<reference evidence="6" key="3">
    <citation type="submission" date="2018-08" db="EMBL/GenBank/DDBJ databases">
        <authorList>
            <person name="Guldener U."/>
        </authorList>
    </citation>
    <scope>NUCLEOTIDE SEQUENCE</scope>
    <source>
        <strain evidence="6">UB2</strain>
    </source>
</reference>
<dbReference type="AlphaFoldDB" id="A0A1K0G982"/>
<name>A0A1K0G982_9BASI</name>
<dbReference type="EMBL" id="LT558130">
    <property type="protein sequence ID" value="SAM84356.1"/>
    <property type="molecule type" value="Genomic_DNA"/>
</dbReference>
<feature type="compositionally biased region" description="Gly residues" evidence="3">
    <location>
        <begin position="225"/>
        <end position="234"/>
    </location>
</feature>
<dbReference type="InterPro" id="IPR049786">
    <property type="entry name" value="Rnc1_KH-I_3"/>
</dbReference>
<evidence type="ECO:0000256" key="1">
    <source>
        <dbReference type="ARBA" id="ARBA00022737"/>
    </source>
</evidence>
<dbReference type="CDD" id="cd22456">
    <property type="entry name" value="KH-I_Rnc1_rpt2"/>
    <property type="match status" value="1"/>
</dbReference>
<feature type="domain" description="K Homology" evidence="4">
    <location>
        <begin position="131"/>
        <end position="202"/>
    </location>
</feature>
<dbReference type="InterPro" id="IPR004087">
    <property type="entry name" value="KH_dom"/>
</dbReference>
<dbReference type="EMBL" id="ULHB01000200">
    <property type="protein sequence ID" value="SYW85148.1"/>
    <property type="molecule type" value="Genomic_DNA"/>
</dbReference>
<dbReference type="InterPro" id="IPR004088">
    <property type="entry name" value="KH_dom_type_1"/>
</dbReference>
<feature type="region of interest" description="Disordered" evidence="3">
    <location>
        <begin position="408"/>
        <end position="433"/>
    </location>
</feature>
<feature type="domain" description="K Homology" evidence="4">
    <location>
        <begin position="335"/>
        <end position="406"/>
    </location>
</feature>
<dbReference type="SUPFAM" id="SSF54791">
    <property type="entry name" value="Eukaryotic type KH-domain (KH-domain type I)"/>
    <property type="match status" value="3"/>
</dbReference>
<keyword evidence="2" id="KW-0694">RNA-binding</keyword>